<dbReference type="InterPro" id="IPR039425">
    <property type="entry name" value="RNA_pol_sigma-70-like"/>
</dbReference>
<reference evidence="7" key="1">
    <citation type="submission" date="2023-03" db="EMBL/GenBank/DDBJ databases">
        <title>Andean soil-derived lignocellulolytic bacterial consortium as a source of novel taxa and putative plastic-active enzymes.</title>
        <authorList>
            <person name="Diaz-Garcia L."/>
            <person name="Chuvochina M."/>
            <person name="Feuerriegel G."/>
            <person name="Bunk B."/>
            <person name="Sproer C."/>
            <person name="Streit W.R."/>
            <person name="Rodriguez L.M."/>
            <person name="Overmann J."/>
            <person name="Jimenez D.J."/>
        </authorList>
    </citation>
    <scope>NUCLEOTIDE SEQUENCE</scope>
    <source>
        <strain evidence="7">MAG 26</strain>
    </source>
</reference>
<dbReference type="GO" id="GO:0003677">
    <property type="term" value="F:DNA binding"/>
    <property type="evidence" value="ECO:0007669"/>
    <property type="project" value="InterPro"/>
</dbReference>
<evidence type="ECO:0000256" key="4">
    <source>
        <dbReference type="ARBA" id="ARBA00023163"/>
    </source>
</evidence>
<dbReference type="NCBIfam" id="TIGR02937">
    <property type="entry name" value="sigma70-ECF"/>
    <property type="match status" value="1"/>
</dbReference>
<dbReference type="Pfam" id="PF04542">
    <property type="entry name" value="Sigma70_r2"/>
    <property type="match status" value="1"/>
</dbReference>
<dbReference type="InterPro" id="IPR013249">
    <property type="entry name" value="RNA_pol_sigma70_r4_t2"/>
</dbReference>
<dbReference type="GO" id="GO:0006352">
    <property type="term" value="P:DNA-templated transcription initiation"/>
    <property type="evidence" value="ECO:0007669"/>
    <property type="project" value="InterPro"/>
</dbReference>
<keyword evidence="2" id="KW-0805">Transcription regulation</keyword>
<dbReference type="Gene3D" id="1.10.1740.10">
    <property type="match status" value="1"/>
</dbReference>
<dbReference type="InterPro" id="IPR036388">
    <property type="entry name" value="WH-like_DNA-bd_sf"/>
</dbReference>
<evidence type="ECO:0000256" key="1">
    <source>
        <dbReference type="ARBA" id="ARBA00010641"/>
    </source>
</evidence>
<name>A0AAJ6BN02_9SPHN</name>
<dbReference type="InterPro" id="IPR013325">
    <property type="entry name" value="RNA_pol_sigma_r2"/>
</dbReference>
<protein>
    <submittedName>
        <fullName evidence="7">RNA polymerase sigma factor</fullName>
    </submittedName>
</protein>
<evidence type="ECO:0000259" key="5">
    <source>
        <dbReference type="Pfam" id="PF04542"/>
    </source>
</evidence>
<keyword evidence="3" id="KW-0731">Sigma factor</keyword>
<evidence type="ECO:0000313" key="7">
    <source>
        <dbReference type="EMBL" id="WEK45143.1"/>
    </source>
</evidence>
<comment type="similarity">
    <text evidence="1">Belongs to the sigma-70 factor family. ECF subfamily.</text>
</comment>
<accession>A0AAJ6BN02</accession>
<evidence type="ECO:0000256" key="2">
    <source>
        <dbReference type="ARBA" id="ARBA00023015"/>
    </source>
</evidence>
<evidence type="ECO:0000313" key="8">
    <source>
        <dbReference type="Proteomes" id="UP001218362"/>
    </source>
</evidence>
<dbReference type="KEGG" id="acob:P0Y56_08840"/>
<dbReference type="InterPro" id="IPR007627">
    <property type="entry name" value="RNA_pol_sigma70_r2"/>
</dbReference>
<evidence type="ECO:0000259" key="6">
    <source>
        <dbReference type="Pfam" id="PF08281"/>
    </source>
</evidence>
<keyword evidence="4" id="KW-0804">Transcription</keyword>
<dbReference type="SUPFAM" id="SSF88659">
    <property type="entry name" value="Sigma3 and sigma4 domains of RNA polymerase sigma factors"/>
    <property type="match status" value="1"/>
</dbReference>
<feature type="domain" description="RNA polymerase sigma factor 70 region 4 type 2" evidence="6">
    <location>
        <begin position="114"/>
        <end position="165"/>
    </location>
</feature>
<dbReference type="InterPro" id="IPR014284">
    <property type="entry name" value="RNA_pol_sigma-70_dom"/>
</dbReference>
<dbReference type="GO" id="GO:0016987">
    <property type="term" value="F:sigma factor activity"/>
    <property type="evidence" value="ECO:0007669"/>
    <property type="project" value="UniProtKB-KW"/>
</dbReference>
<dbReference type="EMBL" id="CP119316">
    <property type="protein sequence ID" value="WEK45143.1"/>
    <property type="molecule type" value="Genomic_DNA"/>
</dbReference>
<dbReference type="AlphaFoldDB" id="A0AAJ6BN02"/>
<proteinExistence type="inferred from homology"/>
<dbReference type="Proteomes" id="UP001218362">
    <property type="component" value="Chromosome"/>
</dbReference>
<organism evidence="7 8">
    <name type="scientific">Candidatus Andeanibacterium colombiense</name>
    <dbReference type="NCBI Taxonomy" id="3121345"/>
    <lineage>
        <taxon>Bacteria</taxon>
        <taxon>Pseudomonadati</taxon>
        <taxon>Pseudomonadota</taxon>
        <taxon>Alphaproteobacteria</taxon>
        <taxon>Sphingomonadales</taxon>
        <taxon>Sphingomonadaceae</taxon>
        <taxon>Candidatus Andeanibacterium</taxon>
    </lineage>
</organism>
<gene>
    <name evidence="7" type="ORF">P0Y56_08840</name>
</gene>
<feature type="domain" description="RNA polymerase sigma-70 region 2" evidence="5">
    <location>
        <begin position="16"/>
        <end position="81"/>
    </location>
</feature>
<dbReference type="PANTHER" id="PTHR43133">
    <property type="entry name" value="RNA POLYMERASE ECF-TYPE SIGMA FACTO"/>
    <property type="match status" value="1"/>
</dbReference>
<evidence type="ECO:0000256" key="3">
    <source>
        <dbReference type="ARBA" id="ARBA00023082"/>
    </source>
</evidence>
<dbReference type="PANTHER" id="PTHR43133:SF63">
    <property type="entry name" value="RNA POLYMERASE SIGMA FACTOR FECI-RELATED"/>
    <property type="match status" value="1"/>
</dbReference>
<dbReference type="SUPFAM" id="SSF88946">
    <property type="entry name" value="Sigma2 domain of RNA polymerase sigma factors"/>
    <property type="match status" value="1"/>
</dbReference>
<dbReference type="Pfam" id="PF08281">
    <property type="entry name" value="Sigma70_r4_2"/>
    <property type="match status" value="1"/>
</dbReference>
<sequence length="176" mass="19551">MTGATLDGTGELEAAYTDNRERLLLYLTRQLRCRQTAEDLVQDVFLAIPKATPIHPVGNPRAFLFRIASNLAVNRSKQETRRRQLREANAAILWTAVDEVTPERQLLGSEALARVDAAIARLPERTRQILAWRRLDGLTNREIAARLAISDTAVEKHMRGAMAALARALGDDEIAG</sequence>
<dbReference type="Gene3D" id="1.10.10.10">
    <property type="entry name" value="Winged helix-like DNA-binding domain superfamily/Winged helix DNA-binding domain"/>
    <property type="match status" value="1"/>
</dbReference>
<dbReference type="InterPro" id="IPR013324">
    <property type="entry name" value="RNA_pol_sigma_r3/r4-like"/>
</dbReference>